<dbReference type="EnsemblPlants" id="KQK17247">
    <property type="protein sequence ID" value="KQK17247"/>
    <property type="gene ID" value="BRADI_1g33223v3"/>
</dbReference>
<reference evidence="2" key="3">
    <citation type="submission" date="2018-08" db="UniProtKB">
        <authorList>
            <consortium name="EnsemblPlants"/>
        </authorList>
    </citation>
    <scope>IDENTIFICATION</scope>
    <source>
        <strain evidence="2">cv. Bd21</strain>
    </source>
</reference>
<evidence type="ECO:0000313" key="2">
    <source>
        <dbReference type="EnsemblPlants" id="KQK17247"/>
    </source>
</evidence>
<evidence type="ECO:0000313" key="3">
    <source>
        <dbReference type="Proteomes" id="UP000008810"/>
    </source>
</evidence>
<sequence length="56" mass="6416">MACYELVGACSYPLVMNEFPSRGSLREFLRKLDCKNLPLEKIIYMALDIATSRCQI</sequence>
<organism evidence="1">
    <name type="scientific">Brachypodium distachyon</name>
    <name type="common">Purple false brome</name>
    <name type="synonym">Trachynia distachya</name>
    <dbReference type="NCBI Taxonomy" id="15368"/>
    <lineage>
        <taxon>Eukaryota</taxon>
        <taxon>Viridiplantae</taxon>
        <taxon>Streptophyta</taxon>
        <taxon>Embryophyta</taxon>
        <taxon>Tracheophyta</taxon>
        <taxon>Spermatophyta</taxon>
        <taxon>Magnoliopsida</taxon>
        <taxon>Liliopsida</taxon>
        <taxon>Poales</taxon>
        <taxon>Poaceae</taxon>
        <taxon>BOP clade</taxon>
        <taxon>Pooideae</taxon>
        <taxon>Stipodae</taxon>
        <taxon>Brachypodieae</taxon>
        <taxon>Brachypodium</taxon>
    </lineage>
</organism>
<dbReference type="AlphaFoldDB" id="A0A0Q3H2Z1"/>
<evidence type="ECO:0000313" key="1">
    <source>
        <dbReference type="EMBL" id="KQK17247.1"/>
    </source>
</evidence>
<dbReference type="InParanoid" id="A0A0Q3H2Z1"/>
<proteinExistence type="predicted"/>
<reference evidence="1" key="2">
    <citation type="submission" date="2017-06" db="EMBL/GenBank/DDBJ databases">
        <title>WGS assembly of Brachypodium distachyon.</title>
        <authorList>
            <consortium name="The International Brachypodium Initiative"/>
            <person name="Lucas S."/>
            <person name="Harmon-Smith M."/>
            <person name="Lail K."/>
            <person name="Tice H."/>
            <person name="Grimwood J."/>
            <person name="Bruce D."/>
            <person name="Barry K."/>
            <person name="Shu S."/>
            <person name="Lindquist E."/>
            <person name="Wang M."/>
            <person name="Pitluck S."/>
            <person name="Vogel J.P."/>
            <person name="Garvin D.F."/>
            <person name="Mockler T.C."/>
            <person name="Schmutz J."/>
            <person name="Rokhsar D."/>
            <person name="Bevan M.W."/>
        </authorList>
    </citation>
    <scope>NUCLEOTIDE SEQUENCE</scope>
    <source>
        <strain evidence="1">Bd21</strain>
    </source>
</reference>
<dbReference type="Gramene" id="KQK17247">
    <property type="protein sequence ID" value="KQK17247"/>
    <property type="gene ID" value="BRADI_1g33223v3"/>
</dbReference>
<reference evidence="1 2" key="1">
    <citation type="journal article" date="2010" name="Nature">
        <title>Genome sequencing and analysis of the model grass Brachypodium distachyon.</title>
        <authorList>
            <consortium name="International Brachypodium Initiative"/>
        </authorList>
    </citation>
    <scope>NUCLEOTIDE SEQUENCE [LARGE SCALE GENOMIC DNA]</scope>
    <source>
        <strain evidence="1 2">Bd21</strain>
    </source>
</reference>
<keyword evidence="3" id="KW-1185">Reference proteome</keyword>
<protein>
    <recommendedName>
        <fullName evidence="4">Protein kinase domain-containing protein</fullName>
    </recommendedName>
</protein>
<name>A0A0Q3H2Z1_BRADI</name>
<evidence type="ECO:0008006" key="4">
    <source>
        <dbReference type="Google" id="ProtNLM"/>
    </source>
</evidence>
<accession>A0A0Q3H2Z1</accession>
<dbReference type="Proteomes" id="UP000008810">
    <property type="component" value="Chromosome 1"/>
</dbReference>
<dbReference type="EMBL" id="CM000880">
    <property type="protein sequence ID" value="KQK17247.1"/>
    <property type="molecule type" value="Genomic_DNA"/>
</dbReference>
<gene>
    <name evidence="1" type="ORF">BRADI_1g33223v3</name>
</gene>